<keyword evidence="2" id="KW-0472">Membrane</keyword>
<feature type="region of interest" description="Disordered" evidence="1">
    <location>
        <begin position="69"/>
        <end position="112"/>
    </location>
</feature>
<evidence type="ECO:0000256" key="2">
    <source>
        <dbReference type="SAM" id="Phobius"/>
    </source>
</evidence>
<comment type="caution">
    <text evidence="4">The sequence shown here is derived from an EMBL/GenBank/DDBJ whole genome shotgun (WGS) entry which is preliminary data.</text>
</comment>
<organism evidence="4 5">
    <name type="scientific">Nocardiopsis terrae</name>
    <dbReference type="NCBI Taxonomy" id="372655"/>
    <lineage>
        <taxon>Bacteria</taxon>
        <taxon>Bacillati</taxon>
        <taxon>Actinomycetota</taxon>
        <taxon>Actinomycetes</taxon>
        <taxon>Streptosporangiales</taxon>
        <taxon>Nocardiopsidaceae</taxon>
        <taxon>Nocardiopsis</taxon>
    </lineage>
</organism>
<evidence type="ECO:0000259" key="3">
    <source>
        <dbReference type="Pfam" id="PF08044"/>
    </source>
</evidence>
<feature type="transmembrane region" description="Helical" evidence="2">
    <location>
        <begin position="141"/>
        <end position="162"/>
    </location>
</feature>
<evidence type="ECO:0000256" key="1">
    <source>
        <dbReference type="SAM" id="MobiDB-lite"/>
    </source>
</evidence>
<dbReference type="EMBL" id="JADBDY010000001">
    <property type="protein sequence ID" value="MBE1460045.1"/>
    <property type="molecule type" value="Genomic_DNA"/>
</dbReference>
<feature type="compositionally biased region" description="Low complexity" evidence="1">
    <location>
        <begin position="69"/>
        <end position="105"/>
    </location>
</feature>
<evidence type="ECO:0000313" key="4">
    <source>
        <dbReference type="EMBL" id="MBE1460045.1"/>
    </source>
</evidence>
<proteinExistence type="predicted"/>
<keyword evidence="2" id="KW-1133">Transmembrane helix</keyword>
<reference evidence="4 5" key="1">
    <citation type="submission" date="2020-10" db="EMBL/GenBank/DDBJ databases">
        <title>Sequencing the genomes of 1000 actinobacteria strains.</title>
        <authorList>
            <person name="Klenk H.-P."/>
        </authorList>
    </citation>
    <scope>NUCLEOTIDE SEQUENCE [LARGE SCALE GENOMIC DNA]</scope>
    <source>
        <strain evidence="4 5">DSM 45157</strain>
    </source>
</reference>
<dbReference type="RefSeq" id="WP_191273790.1">
    <property type="nucleotide sequence ID" value="NZ_BMXJ01000007.1"/>
</dbReference>
<sequence>MGELEPDHRYRLSDTERDEALGNLRLAFEEGRLDTEEHERRTDAALRAVSNTGLIPLFEDLPRRLVPSAVTAPEPVGPAPAAGSPAVPGPREGEVAESASESSAPAKREGRGPNMNGLIFLGGFFFILWGIPAITSGSAGALIGWAIFMVVFMVPAVTVATVQGLRRRAENRPETEK</sequence>
<feature type="domain" description="DUF1707" evidence="3">
    <location>
        <begin position="11"/>
        <end position="62"/>
    </location>
</feature>
<protein>
    <recommendedName>
        <fullName evidence="3">DUF1707 domain-containing protein</fullName>
    </recommendedName>
</protein>
<keyword evidence="2" id="KW-0812">Transmembrane</keyword>
<name>A0ABR9HLW6_9ACTN</name>
<gene>
    <name evidence="4" type="ORF">H4W79_004259</name>
</gene>
<dbReference type="Proteomes" id="UP000598217">
    <property type="component" value="Unassembled WGS sequence"/>
</dbReference>
<dbReference type="InterPro" id="IPR012551">
    <property type="entry name" value="DUF1707_SHOCT-like"/>
</dbReference>
<accession>A0ABR9HLW6</accession>
<keyword evidence="5" id="KW-1185">Reference proteome</keyword>
<evidence type="ECO:0000313" key="5">
    <source>
        <dbReference type="Proteomes" id="UP000598217"/>
    </source>
</evidence>
<dbReference type="Pfam" id="PF08044">
    <property type="entry name" value="DUF1707"/>
    <property type="match status" value="1"/>
</dbReference>
<feature type="transmembrane region" description="Helical" evidence="2">
    <location>
        <begin position="117"/>
        <end position="135"/>
    </location>
</feature>